<evidence type="ECO:0000313" key="2">
    <source>
        <dbReference type="Proteomes" id="UP000198761"/>
    </source>
</evidence>
<keyword evidence="2" id="KW-1185">Reference proteome</keyword>
<dbReference type="AlphaFoldDB" id="A0A1H8KSB7"/>
<gene>
    <name evidence="1" type="ORF">SAMN04488103_109176</name>
</gene>
<accession>A0A1H8KSB7</accession>
<sequence length="181" mass="20821">MAVSSASTRLVAVDDASLPLYPISTGQRLETHYFTVWHHRRWLRSEFRGLADREVRAVGLDLFFSAQDEDPVGTLPVDERMLAKLVAEPLDVWRALVERQVSPLYGWRRCRTDRGALRWYHPVVLEVVQAALGSREDHLARRASERERKRLEALPGQIVRAGGGKRLAEDQMYLIRLDQFC</sequence>
<proteinExistence type="predicted"/>
<dbReference type="Proteomes" id="UP000198761">
    <property type="component" value="Unassembled WGS sequence"/>
</dbReference>
<evidence type="ECO:0000313" key="1">
    <source>
        <dbReference type="EMBL" id="SEN95308.1"/>
    </source>
</evidence>
<organism evidence="1 2">
    <name type="scientific">Gemmobacter aquatilis</name>
    <dbReference type="NCBI Taxonomy" id="933059"/>
    <lineage>
        <taxon>Bacteria</taxon>
        <taxon>Pseudomonadati</taxon>
        <taxon>Pseudomonadota</taxon>
        <taxon>Alphaproteobacteria</taxon>
        <taxon>Rhodobacterales</taxon>
        <taxon>Paracoccaceae</taxon>
        <taxon>Gemmobacter</taxon>
    </lineage>
</organism>
<dbReference type="RefSeq" id="WP_091302847.1">
    <property type="nucleotide sequence ID" value="NZ_FOCE01000009.1"/>
</dbReference>
<dbReference type="STRING" id="933059.SAMN04488103_109176"/>
<reference evidence="1 2" key="1">
    <citation type="submission" date="2016-10" db="EMBL/GenBank/DDBJ databases">
        <authorList>
            <person name="de Groot N.N."/>
        </authorList>
    </citation>
    <scope>NUCLEOTIDE SEQUENCE [LARGE SCALE GENOMIC DNA]</scope>
    <source>
        <strain evidence="1 2">DSM 3857</strain>
    </source>
</reference>
<name>A0A1H8KSB7_9RHOB</name>
<dbReference type="EMBL" id="FOCE01000009">
    <property type="protein sequence ID" value="SEN95308.1"/>
    <property type="molecule type" value="Genomic_DNA"/>
</dbReference>
<protein>
    <submittedName>
        <fullName evidence="1">Uncharacterized protein</fullName>
    </submittedName>
</protein>
<dbReference type="OrthoDB" id="7828060at2"/>